<organism evidence="3 4">
    <name type="scientific">Soonwooa buanensis</name>
    <dbReference type="NCBI Taxonomy" id="619805"/>
    <lineage>
        <taxon>Bacteria</taxon>
        <taxon>Pseudomonadati</taxon>
        <taxon>Bacteroidota</taxon>
        <taxon>Flavobacteriia</taxon>
        <taxon>Flavobacteriales</taxon>
        <taxon>Weeksellaceae</taxon>
        <taxon>Chryseobacterium group</taxon>
        <taxon>Soonwooa</taxon>
    </lineage>
</organism>
<dbReference type="RefSeq" id="WP_079667952.1">
    <property type="nucleotide sequence ID" value="NZ_FUYZ01000011.1"/>
</dbReference>
<keyword evidence="2" id="KW-0812">Transmembrane</keyword>
<dbReference type="OrthoDB" id="635705at2"/>
<evidence type="ECO:0000313" key="4">
    <source>
        <dbReference type="Proteomes" id="UP000191112"/>
    </source>
</evidence>
<reference evidence="3 4" key="1">
    <citation type="submission" date="2017-02" db="EMBL/GenBank/DDBJ databases">
        <authorList>
            <person name="Peterson S.W."/>
        </authorList>
    </citation>
    <scope>NUCLEOTIDE SEQUENCE [LARGE SCALE GENOMIC DNA]</scope>
    <source>
        <strain evidence="3 4">DSM 22323</strain>
    </source>
</reference>
<keyword evidence="1" id="KW-0175">Coiled coil</keyword>
<proteinExistence type="predicted"/>
<feature type="transmembrane region" description="Helical" evidence="2">
    <location>
        <begin position="148"/>
        <end position="168"/>
    </location>
</feature>
<evidence type="ECO:0000313" key="3">
    <source>
        <dbReference type="EMBL" id="SKC06626.1"/>
    </source>
</evidence>
<name>A0A1T5GDY3_9FLAO</name>
<feature type="transmembrane region" description="Helical" evidence="2">
    <location>
        <begin position="209"/>
        <end position="226"/>
    </location>
</feature>
<dbReference type="STRING" id="619805.SAMN05660477_02768"/>
<gene>
    <name evidence="3" type="ORF">SAMN05660477_02768</name>
</gene>
<keyword evidence="4" id="KW-1185">Reference proteome</keyword>
<keyword evidence="2" id="KW-0472">Membrane</keyword>
<keyword evidence="2" id="KW-1133">Transmembrane helix</keyword>
<feature type="transmembrane region" description="Helical" evidence="2">
    <location>
        <begin position="238"/>
        <end position="257"/>
    </location>
</feature>
<feature type="transmembrane region" description="Helical" evidence="2">
    <location>
        <begin position="287"/>
        <end position="307"/>
    </location>
</feature>
<dbReference type="EMBL" id="FUYZ01000011">
    <property type="protein sequence ID" value="SKC06626.1"/>
    <property type="molecule type" value="Genomic_DNA"/>
</dbReference>
<dbReference type="AlphaFoldDB" id="A0A1T5GDY3"/>
<feature type="coiled-coil region" evidence="1">
    <location>
        <begin position="73"/>
        <end position="136"/>
    </location>
</feature>
<sequence>MTLTKLKELVNTNLRSSSNNFNDATAEINKQTEFNIEPSKITYQDWGFESAGNHKGREIPFIGMLNLVRQHFRKQALENENETKKAINDAQNELSKREMQISSKENEILQIKDNKISLFKEKIENLKKEIIRIKENPEELLKDKLGKVGLIIGILILFALTIYLFIFYSSASYSAFFKQFTIDTNLGTASSIFDPKAIEVAFQEGITELILILTIPFVFLGLGYLIHKFQEKKNFKNYFKIFGLIVVTFIFDFILAYEITEKIYNIKKEGSFHDMPDYSVSLAFQSVSFWLIIFAGFVVYLIWGFVFDFVMESYDKLDVVKQAIKARETEIKLYEDDILKNQNTIDSITKEIDSLKIESKNFENIINGNTIIINWEGYEKSIFEFVSGWGHWMSANLIAQNHIDSIHIVAKDFVNNEKINTEPQIA</sequence>
<protein>
    <submittedName>
        <fullName evidence="3">Uncharacterized protein</fullName>
    </submittedName>
</protein>
<evidence type="ECO:0000256" key="1">
    <source>
        <dbReference type="SAM" id="Coils"/>
    </source>
</evidence>
<accession>A0A1T5GDY3</accession>
<dbReference type="Proteomes" id="UP000191112">
    <property type="component" value="Unassembled WGS sequence"/>
</dbReference>
<evidence type="ECO:0000256" key="2">
    <source>
        <dbReference type="SAM" id="Phobius"/>
    </source>
</evidence>